<accession>A0A511BSQ4</accession>
<dbReference type="Proteomes" id="UP000321405">
    <property type="component" value="Unassembled WGS sequence"/>
</dbReference>
<dbReference type="InterPro" id="IPR010846">
    <property type="entry name" value="AmiA-like"/>
</dbReference>
<reference evidence="1 2" key="1">
    <citation type="submission" date="2019-07" db="EMBL/GenBank/DDBJ databases">
        <title>Whole genome shotgun sequence of Swaminathania salitolerans NBRC 104436.</title>
        <authorList>
            <person name="Hosoyama A."/>
            <person name="Uohara A."/>
            <person name="Ohji S."/>
            <person name="Ichikawa N."/>
        </authorList>
    </citation>
    <scope>NUCLEOTIDE SEQUENCE [LARGE SCALE GENOMIC DNA]</scope>
    <source>
        <strain evidence="1 2">NBRC 104436</strain>
    </source>
</reference>
<name>A0A511BSQ4_9PROT</name>
<dbReference type="EMBL" id="BJVC01000008">
    <property type="protein sequence ID" value="GEL03366.1"/>
    <property type="molecule type" value="Genomic_DNA"/>
</dbReference>
<dbReference type="AlphaFoldDB" id="A0A511BSQ4"/>
<dbReference type="Pfam" id="PF07313">
    <property type="entry name" value="AmiA-like"/>
    <property type="match status" value="1"/>
</dbReference>
<gene>
    <name evidence="1" type="ORF">SSA02_25290</name>
</gene>
<evidence type="ECO:0000313" key="2">
    <source>
        <dbReference type="Proteomes" id="UP000321405"/>
    </source>
</evidence>
<evidence type="ECO:0000313" key="1">
    <source>
        <dbReference type="EMBL" id="GEL03366.1"/>
    </source>
</evidence>
<dbReference type="Gene3D" id="2.30.260.10">
    <property type="entry name" value="putative xylanase like domain"/>
    <property type="match status" value="1"/>
</dbReference>
<proteinExistence type="predicted"/>
<comment type="caution">
    <text evidence="1">The sequence shown here is derived from an EMBL/GenBank/DDBJ whole genome shotgun (WGS) entry which is preliminary data.</text>
</comment>
<dbReference type="InterPro" id="IPR038765">
    <property type="entry name" value="Papain-like_cys_pep_sf"/>
</dbReference>
<dbReference type="SUPFAM" id="SSF54001">
    <property type="entry name" value="Cysteine proteinases"/>
    <property type="match status" value="1"/>
</dbReference>
<keyword evidence="2" id="KW-1185">Reference proteome</keyword>
<protein>
    <submittedName>
        <fullName evidence="1">Membrane protein</fullName>
    </submittedName>
</protein>
<dbReference type="Gene3D" id="1.10.3670.10">
    <property type="entry name" value="Putative xylanase like domain"/>
    <property type="match status" value="1"/>
</dbReference>
<organism evidence="1 2">
    <name type="scientific">Swaminathania salitolerans</name>
    <dbReference type="NCBI Taxonomy" id="182838"/>
    <lineage>
        <taxon>Bacteria</taxon>
        <taxon>Pseudomonadati</taxon>
        <taxon>Pseudomonadota</taxon>
        <taxon>Alphaproteobacteria</taxon>
        <taxon>Acetobacterales</taxon>
        <taxon>Acetobacteraceae</taxon>
        <taxon>Swaminathania</taxon>
    </lineage>
</organism>
<sequence length="287" mass="31803">MAPDTRFATARTATARTATARTEMTGTEMTGVRMTGTDRISFPAGDRARIARLLDDRPAGRDMASRLDWVSAKLLGTPYLANTLIGGPEVPEALVIRLDGVDCYTFIDLARALALARDTADFIPVLKQTRYRDAQVQFDHRRHFLTDWVAFAPRNARDITATLSPHARHIRKRLNLRADGGHYIPGLPVRSRDVTFLPPQAVTPEVLDGIRTGDVIGIYTALDGLDVTHTGLAIRKRDETGREDVYFRNASSLKANRKVVDTRLVDYVRNKPGIVVLRMTGISSPGR</sequence>